<dbReference type="VEuPathDB" id="FungiDB:TEQG_08608"/>
<feature type="region of interest" description="Disordered" evidence="1">
    <location>
        <begin position="55"/>
        <end position="79"/>
    </location>
</feature>
<name>F2PKL6_TRIEC</name>
<dbReference type="Proteomes" id="UP000009169">
    <property type="component" value="Unassembled WGS sequence"/>
</dbReference>
<dbReference type="AlphaFoldDB" id="F2PKL6"/>
<evidence type="ECO:0000313" key="2">
    <source>
        <dbReference type="EMBL" id="EGE02434.1"/>
    </source>
</evidence>
<evidence type="ECO:0000256" key="1">
    <source>
        <dbReference type="SAM" id="MobiDB-lite"/>
    </source>
</evidence>
<dbReference type="EMBL" id="DS995722">
    <property type="protein sequence ID" value="EGE02434.1"/>
    <property type="molecule type" value="Genomic_DNA"/>
</dbReference>
<gene>
    <name evidence="2" type="ORF">TEQG_08608</name>
</gene>
<organism evidence="2 3">
    <name type="scientific">Trichophyton equinum (strain ATCC MYA-4606 / CBS 127.97)</name>
    <name type="common">Horse ringworm fungus</name>
    <dbReference type="NCBI Taxonomy" id="559882"/>
    <lineage>
        <taxon>Eukaryota</taxon>
        <taxon>Fungi</taxon>
        <taxon>Dikarya</taxon>
        <taxon>Ascomycota</taxon>
        <taxon>Pezizomycotina</taxon>
        <taxon>Eurotiomycetes</taxon>
        <taxon>Eurotiomycetidae</taxon>
        <taxon>Onygenales</taxon>
        <taxon>Arthrodermataceae</taxon>
        <taxon>Trichophyton</taxon>
    </lineage>
</organism>
<accession>F2PKL6</accession>
<keyword evidence="3" id="KW-1185">Reference proteome</keyword>
<feature type="compositionally biased region" description="Polar residues" evidence="1">
    <location>
        <begin position="58"/>
        <end position="79"/>
    </location>
</feature>
<sequence length="79" mass="8598">MAVVLFPGQTATLDGLVVKLVKKAVGSEVRYARDILGTTDVISYLLCLGLRKEPAGSLTRTDQRTAPTPKLYNSSEYHC</sequence>
<proteinExistence type="predicted"/>
<protein>
    <submittedName>
        <fullName evidence="2">Uncharacterized protein</fullName>
    </submittedName>
</protein>
<reference evidence="3" key="1">
    <citation type="journal article" date="2012" name="MBio">
        <title>Comparative genome analysis of Trichophyton rubrum and related dermatophytes reveals candidate genes involved in infection.</title>
        <authorList>
            <person name="Martinez D.A."/>
            <person name="Oliver B.G."/>
            <person name="Graeser Y."/>
            <person name="Goldberg J.M."/>
            <person name="Li W."/>
            <person name="Martinez-Rossi N.M."/>
            <person name="Monod M."/>
            <person name="Shelest E."/>
            <person name="Barton R.C."/>
            <person name="Birch E."/>
            <person name="Brakhage A.A."/>
            <person name="Chen Z."/>
            <person name="Gurr S.J."/>
            <person name="Heiman D."/>
            <person name="Heitman J."/>
            <person name="Kosti I."/>
            <person name="Rossi A."/>
            <person name="Saif S."/>
            <person name="Samalova M."/>
            <person name="Saunders C.W."/>
            <person name="Shea T."/>
            <person name="Summerbell R.C."/>
            <person name="Xu J."/>
            <person name="Young S."/>
            <person name="Zeng Q."/>
            <person name="Birren B.W."/>
            <person name="Cuomo C.A."/>
            <person name="White T.C."/>
        </authorList>
    </citation>
    <scope>NUCLEOTIDE SEQUENCE [LARGE SCALE GENOMIC DNA]</scope>
    <source>
        <strain evidence="3">ATCC MYA-4606 / CBS 127.97</strain>
    </source>
</reference>
<dbReference type="HOGENOM" id="CLU_2607726_0_0_1"/>
<evidence type="ECO:0000313" key="3">
    <source>
        <dbReference type="Proteomes" id="UP000009169"/>
    </source>
</evidence>